<dbReference type="Proteomes" id="UP001479436">
    <property type="component" value="Unassembled WGS sequence"/>
</dbReference>
<dbReference type="SMART" id="SM01405">
    <property type="entry name" value="Ribosomal_S6e"/>
    <property type="match status" value="1"/>
</dbReference>
<accession>A0ABR2WGM0</accession>
<evidence type="ECO:0000256" key="3">
    <source>
        <dbReference type="ARBA" id="ARBA00023274"/>
    </source>
</evidence>
<keyword evidence="5" id="KW-1185">Reference proteome</keyword>
<protein>
    <submittedName>
        <fullName evidence="4">40S ribosomal protein S6</fullName>
    </submittedName>
</protein>
<dbReference type="InterPro" id="IPR001377">
    <property type="entry name" value="Ribosomal_eS6"/>
</dbReference>
<keyword evidence="3" id="KW-0687">Ribonucleoprotein</keyword>
<evidence type="ECO:0000313" key="4">
    <source>
        <dbReference type="EMBL" id="KAK9760654.1"/>
    </source>
</evidence>
<proteinExistence type="inferred from homology"/>
<reference evidence="4 5" key="1">
    <citation type="submission" date="2023-04" db="EMBL/GenBank/DDBJ databases">
        <title>Genome of Basidiobolus ranarum AG-B5.</title>
        <authorList>
            <person name="Stajich J.E."/>
            <person name="Carter-House D."/>
            <person name="Gryganskyi A."/>
        </authorList>
    </citation>
    <scope>NUCLEOTIDE SEQUENCE [LARGE SCALE GENOMIC DNA]</scope>
    <source>
        <strain evidence="4 5">AG-B5</strain>
    </source>
</reference>
<organism evidence="4 5">
    <name type="scientific">Basidiobolus ranarum</name>
    <dbReference type="NCBI Taxonomy" id="34480"/>
    <lineage>
        <taxon>Eukaryota</taxon>
        <taxon>Fungi</taxon>
        <taxon>Fungi incertae sedis</taxon>
        <taxon>Zoopagomycota</taxon>
        <taxon>Entomophthoromycotina</taxon>
        <taxon>Basidiobolomycetes</taxon>
        <taxon>Basidiobolales</taxon>
        <taxon>Basidiobolaceae</taxon>
        <taxon>Basidiobolus</taxon>
    </lineage>
</organism>
<name>A0ABR2WGM0_9FUNG</name>
<evidence type="ECO:0000256" key="1">
    <source>
        <dbReference type="ARBA" id="ARBA00009312"/>
    </source>
</evidence>
<dbReference type="EMBL" id="JASJQH010001931">
    <property type="protein sequence ID" value="KAK9760654.1"/>
    <property type="molecule type" value="Genomic_DNA"/>
</dbReference>
<gene>
    <name evidence="4" type="primary">RPS6_5</name>
    <name evidence="4" type="ORF">K7432_015111</name>
</gene>
<evidence type="ECO:0000313" key="5">
    <source>
        <dbReference type="Proteomes" id="UP001479436"/>
    </source>
</evidence>
<feature type="non-terminal residue" evidence="4">
    <location>
        <position position="60"/>
    </location>
</feature>
<comment type="caution">
    <text evidence="4">The sequence shown here is derived from an EMBL/GenBank/DDBJ whole genome shotgun (WGS) entry which is preliminary data.</text>
</comment>
<evidence type="ECO:0000256" key="2">
    <source>
        <dbReference type="ARBA" id="ARBA00022980"/>
    </source>
</evidence>
<comment type="similarity">
    <text evidence="1">Belongs to the eukaryotic ribosomal protein eS6 family.</text>
</comment>
<dbReference type="Pfam" id="PF01092">
    <property type="entry name" value="Ribosomal_S6e"/>
    <property type="match status" value="1"/>
</dbReference>
<sequence>MKLNIANPATGCQKTIEIDDERKVRAFYDKRMSSEVPGDSLGDEFKGYVFRITGGNDKQG</sequence>
<dbReference type="GO" id="GO:0005840">
    <property type="term" value="C:ribosome"/>
    <property type="evidence" value="ECO:0007669"/>
    <property type="project" value="UniProtKB-KW"/>
</dbReference>
<dbReference type="PANTHER" id="PTHR11502">
    <property type="entry name" value="40S RIBOSOMAL PROTEIN S6"/>
    <property type="match status" value="1"/>
</dbReference>
<keyword evidence="2 4" id="KW-0689">Ribosomal protein</keyword>